<dbReference type="Proteomes" id="UP000039046">
    <property type="component" value="Unassembled WGS sequence"/>
</dbReference>
<reference evidence="1 2" key="1">
    <citation type="journal article" date="2015" name="Genome Announc.">
        <title>Draft Genome Sequence and Gene Annotation of the Entomopathogenic Fungus Verticillium hemipterigenum.</title>
        <authorList>
            <person name="Horn F."/>
            <person name="Habel A."/>
            <person name="Scharf D.H."/>
            <person name="Dworschak J."/>
            <person name="Brakhage A.A."/>
            <person name="Guthke R."/>
            <person name="Hertweck C."/>
            <person name="Linde J."/>
        </authorList>
    </citation>
    <scope>NUCLEOTIDE SEQUENCE [LARGE SCALE GENOMIC DNA]</scope>
</reference>
<dbReference type="AlphaFoldDB" id="A0A0A1T8L8"/>
<sequence>MGLYSRLRPSDCYSIIDPLYYNWDFDRGKRALELVIFNIIIRKTASNNNCFQVRQCMRYRGKPLHLANLSCGYFVGKTPHTAQASPQKHIDGLKLVAKDASDARALVASVTFANAPIKAPEVPPSLNTVTGDLAYASHQVPNESTVPKEKQSQICTEFKIVGDDLQRLLATLQGKHDTLKGVGFAGPIQTALRNMEGVFETTSLQIVRVVPECEADAHKVTTAVDNALSATLSQYSS</sequence>
<protein>
    <submittedName>
        <fullName evidence="1">Uncharacterized protein</fullName>
    </submittedName>
</protein>
<organism evidence="1 2">
    <name type="scientific">[Torrubiella] hemipterigena</name>
    <dbReference type="NCBI Taxonomy" id="1531966"/>
    <lineage>
        <taxon>Eukaryota</taxon>
        <taxon>Fungi</taxon>
        <taxon>Dikarya</taxon>
        <taxon>Ascomycota</taxon>
        <taxon>Pezizomycotina</taxon>
        <taxon>Sordariomycetes</taxon>
        <taxon>Hypocreomycetidae</taxon>
        <taxon>Hypocreales</taxon>
        <taxon>Clavicipitaceae</taxon>
        <taxon>Clavicipitaceae incertae sedis</taxon>
        <taxon>'Torrubiella' clade</taxon>
    </lineage>
</organism>
<keyword evidence="2" id="KW-1185">Reference proteome</keyword>
<evidence type="ECO:0000313" key="1">
    <source>
        <dbReference type="EMBL" id="CEJ93461.1"/>
    </source>
</evidence>
<dbReference type="EMBL" id="CDHN01000005">
    <property type="protein sequence ID" value="CEJ93461.1"/>
    <property type="molecule type" value="Genomic_DNA"/>
</dbReference>
<name>A0A0A1T8L8_9HYPO</name>
<gene>
    <name evidence="1" type="ORF">VHEMI09047</name>
</gene>
<evidence type="ECO:0000313" key="2">
    <source>
        <dbReference type="Proteomes" id="UP000039046"/>
    </source>
</evidence>
<dbReference type="HOGENOM" id="CLU_1171326_0_0_1"/>
<proteinExistence type="predicted"/>
<accession>A0A0A1T8L8</accession>